<evidence type="ECO:0000313" key="2">
    <source>
        <dbReference type="Proteomes" id="UP001054945"/>
    </source>
</evidence>
<sequence length="76" mass="8621">MNRVVQPTCDLNLSGFCAGHQFTRESVSCLAPVAPLGVFLLRFVDEQTPRVQHRVRVSCVEKKEIKHKITKHAFDT</sequence>
<comment type="caution">
    <text evidence="1">The sequence shown here is derived from an EMBL/GenBank/DDBJ whole genome shotgun (WGS) entry which is preliminary data.</text>
</comment>
<dbReference type="Proteomes" id="UP001054945">
    <property type="component" value="Unassembled WGS sequence"/>
</dbReference>
<protein>
    <submittedName>
        <fullName evidence="1">Uncharacterized protein</fullName>
    </submittedName>
</protein>
<keyword evidence="2" id="KW-1185">Reference proteome</keyword>
<accession>A0AAV4PB22</accession>
<gene>
    <name evidence="1" type="ORF">CEXT_168911</name>
</gene>
<name>A0AAV4PB22_CAEEX</name>
<evidence type="ECO:0000313" key="1">
    <source>
        <dbReference type="EMBL" id="GIX93668.1"/>
    </source>
</evidence>
<dbReference type="EMBL" id="BPLR01004285">
    <property type="protein sequence ID" value="GIX93668.1"/>
    <property type="molecule type" value="Genomic_DNA"/>
</dbReference>
<dbReference type="AlphaFoldDB" id="A0AAV4PB22"/>
<organism evidence="1 2">
    <name type="scientific">Caerostris extrusa</name>
    <name type="common">Bark spider</name>
    <name type="synonym">Caerostris bankana</name>
    <dbReference type="NCBI Taxonomy" id="172846"/>
    <lineage>
        <taxon>Eukaryota</taxon>
        <taxon>Metazoa</taxon>
        <taxon>Ecdysozoa</taxon>
        <taxon>Arthropoda</taxon>
        <taxon>Chelicerata</taxon>
        <taxon>Arachnida</taxon>
        <taxon>Araneae</taxon>
        <taxon>Araneomorphae</taxon>
        <taxon>Entelegynae</taxon>
        <taxon>Araneoidea</taxon>
        <taxon>Araneidae</taxon>
        <taxon>Caerostris</taxon>
    </lineage>
</organism>
<proteinExistence type="predicted"/>
<reference evidence="1 2" key="1">
    <citation type="submission" date="2021-06" db="EMBL/GenBank/DDBJ databases">
        <title>Caerostris extrusa draft genome.</title>
        <authorList>
            <person name="Kono N."/>
            <person name="Arakawa K."/>
        </authorList>
    </citation>
    <scope>NUCLEOTIDE SEQUENCE [LARGE SCALE GENOMIC DNA]</scope>
</reference>